<proteinExistence type="predicted"/>
<reference evidence="1 2" key="1">
    <citation type="submission" date="2016-10" db="EMBL/GenBank/DDBJ databases">
        <authorList>
            <person name="de Groot N.N."/>
        </authorList>
    </citation>
    <scope>NUCLEOTIDE SEQUENCE [LARGE SCALE GENOMIC DNA]</scope>
    <source>
        <strain evidence="1 2">DSM 23126</strain>
    </source>
</reference>
<accession>A0A1H2REJ5</accession>
<dbReference type="AlphaFoldDB" id="A0A1H2REJ5"/>
<dbReference type="RefSeq" id="WP_091611284.1">
    <property type="nucleotide sequence ID" value="NZ_FNNC01000001.1"/>
</dbReference>
<dbReference type="Proteomes" id="UP000199488">
    <property type="component" value="Unassembled WGS sequence"/>
</dbReference>
<dbReference type="EMBL" id="FNNC01000001">
    <property type="protein sequence ID" value="SDW17862.1"/>
    <property type="molecule type" value="Genomic_DNA"/>
</dbReference>
<dbReference type="STRING" id="1122204.SAMN05421781_0732"/>
<gene>
    <name evidence="1" type="ORF">SAMN05421781_0732</name>
</gene>
<keyword evidence="2" id="KW-1185">Reference proteome</keyword>
<organism evidence="1 2">
    <name type="scientific">Marinococcus luteus</name>
    <dbReference type="NCBI Taxonomy" id="1122204"/>
    <lineage>
        <taxon>Bacteria</taxon>
        <taxon>Bacillati</taxon>
        <taxon>Bacillota</taxon>
        <taxon>Bacilli</taxon>
        <taxon>Bacillales</taxon>
        <taxon>Bacillaceae</taxon>
        <taxon>Marinococcus</taxon>
    </lineage>
</organism>
<protein>
    <submittedName>
        <fullName evidence="1">Uncharacterized protein</fullName>
    </submittedName>
</protein>
<sequence>MKQLPAQTIQTQLSGEDVFIDVGLLRWLNEQSGPVERDSWLLSACLFFLTRLRVHGRIRLDEDGHIHRRFWKVMEKSLKLEKHGKHTKTKHIFIYCFLEQMAMQKQWIQKDGEHAFITRNGGAFLNETREKQLNELLGYLWPKS</sequence>
<name>A0A1H2REJ5_9BACI</name>
<evidence type="ECO:0000313" key="1">
    <source>
        <dbReference type="EMBL" id="SDW17862.1"/>
    </source>
</evidence>
<evidence type="ECO:0000313" key="2">
    <source>
        <dbReference type="Proteomes" id="UP000199488"/>
    </source>
</evidence>
<dbReference type="OrthoDB" id="2867593at2"/>